<feature type="domain" description="GAF" evidence="4">
    <location>
        <begin position="223"/>
        <end position="384"/>
    </location>
</feature>
<dbReference type="SUPFAM" id="SSF55781">
    <property type="entry name" value="GAF domain-like"/>
    <property type="match status" value="1"/>
</dbReference>
<evidence type="ECO:0000256" key="2">
    <source>
        <dbReference type="SAM" id="Coils"/>
    </source>
</evidence>
<reference evidence="5 6" key="1">
    <citation type="submission" date="2018-02" db="EMBL/GenBank/DDBJ databases">
        <title>Comparative genomes isolates from brazilian mangrove.</title>
        <authorList>
            <person name="Araujo J.E."/>
            <person name="Taketani R.G."/>
            <person name="Silva M.C.P."/>
            <person name="Loureco M.V."/>
            <person name="Andreote F.D."/>
        </authorList>
    </citation>
    <scope>NUCLEOTIDE SEQUENCE [LARGE SCALE GENOMIC DNA]</scope>
    <source>
        <strain evidence="5 6">NAP PRIS-MGV</strain>
    </source>
</reference>
<evidence type="ECO:0000313" key="5">
    <source>
        <dbReference type="EMBL" id="PQO26311.1"/>
    </source>
</evidence>
<dbReference type="InterPro" id="IPR051909">
    <property type="entry name" value="MFP_Cation_Efflux"/>
</dbReference>
<dbReference type="InterPro" id="IPR003018">
    <property type="entry name" value="GAF"/>
</dbReference>
<dbReference type="PANTHER" id="PTHR30097">
    <property type="entry name" value="CATION EFFLUX SYSTEM PROTEIN CUSB"/>
    <property type="match status" value="1"/>
</dbReference>
<evidence type="ECO:0000256" key="1">
    <source>
        <dbReference type="ARBA" id="ARBA00022448"/>
    </source>
</evidence>
<accession>A0A2S8F2C0</accession>
<evidence type="ECO:0000256" key="3">
    <source>
        <dbReference type="SAM" id="MobiDB-lite"/>
    </source>
</evidence>
<dbReference type="Gene3D" id="3.30.450.40">
    <property type="match status" value="1"/>
</dbReference>
<organism evidence="5 6">
    <name type="scientific">Blastopirellula marina</name>
    <dbReference type="NCBI Taxonomy" id="124"/>
    <lineage>
        <taxon>Bacteria</taxon>
        <taxon>Pseudomonadati</taxon>
        <taxon>Planctomycetota</taxon>
        <taxon>Planctomycetia</taxon>
        <taxon>Pirellulales</taxon>
        <taxon>Pirellulaceae</taxon>
        <taxon>Blastopirellula</taxon>
    </lineage>
</organism>
<protein>
    <recommendedName>
        <fullName evidence="4">GAF domain-containing protein</fullName>
    </recommendedName>
</protein>
<dbReference type="GO" id="GO:0015679">
    <property type="term" value="P:plasma membrane copper ion transport"/>
    <property type="evidence" value="ECO:0007669"/>
    <property type="project" value="TreeGrafter"/>
</dbReference>
<dbReference type="Gene3D" id="1.10.287.470">
    <property type="entry name" value="Helix hairpin bin"/>
    <property type="match status" value="1"/>
</dbReference>
<proteinExistence type="predicted"/>
<dbReference type="SUPFAM" id="SSF111369">
    <property type="entry name" value="HlyD-like secretion proteins"/>
    <property type="match status" value="1"/>
</dbReference>
<dbReference type="InterPro" id="IPR029016">
    <property type="entry name" value="GAF-like_dom_sf"/>
</dbReference>
<dbReference type="SMART" id="SM00065">
    <property type="entry name" value="GAF"/>
    <property type="match status" value="1"/>
</dbReference>
<dbReference type="Proteomes" id="UP000239388">
    <property type="component" value="Unassembled WGS sequence"/>
</dbReference>
<dbReference type="GO" id="GO:0030313">
    <property type="term" value="C:cell envelope"/>
    <property type="evidence" value="ECO:0007669"/>
    <property type="project" value="TreeGrafter"/>
</dbReference>
<keyword evidence="1" id="KW-0813">Transport</keyword>
<dbReference type="PANTHER" id="PTHR30097:SF4">
    <property type="entry name" value="SLR6042 PROTEIN"/>
    <property type="match status" value="1"/>
</dbReference>
<sequence>MRGEERRRTKRPRLGRTSRLTPLFSPHMSSESPISVRTAEDARRQLDSLLDELADLADRSSAPEEFWPELLTRLVFAASAQGAAIWQLGGSRRLQPLFEQGFDKVYSAIDRNVALDIDACSLEAALRKPKASAIVSGGESGGPARLMLAVPLAHANRPTGLLVLYQPADLPAVTQNGQLRLLDAFGEIAVHFQERRLLADFAGAEQNWKSQLYFAHDVHRELDVRRTCYRIANDGRLALDADRVSVAQWDGPTAIVEAISGIDVINRRAALVRKLERLATAVAKQRKPIMFRGDRENLPPQIEEALVDYLEESPARLLIAVPLVEEDVRNDEEPLEEIEGKLVGVMIVEQLEATDVERLLSRTRSLAETASLALANAQRFERLPLRGVMQALGVVLAQFGWRKLSRTMRYVLPVLMILLATWLIPARFEIDVRGQLKPEIERQVFAPLDGYVDEILVKHGDMVDAGQVVATLRSPDLELKQTETAGLLAAAQSELDAVRVERTQNVRRDDDRRDGRSDREQLSADEIRLTRRIDNLQEQLRLLDAQRQSLTLVSPISGQILNWDIDETLQARPVSRGDSLLKVAEVDGPWVLKLEAADRRTKHILNAQAESEADLPITFHLVSEPGVTHQATLTEISQVIDIGSETDEPAALMTAQFDKSEVDFLRPGVSVAGRVYCGQRSLAYVWTHELWEAVRRRLFW</sequence>
<evidence type="ECO:0000313" key="6">
    <source>
        <dbReference type="Proteomes" id="UP000239388"/>
    </source>
</evidence>
<dbReference type="Gene3D" id="2.40.50.100">
    <property type="match status" value="1"/>
</dbReference>
<dbReference type="AlphaFoldDB" id="A0A2S8F2C0"/>
<feature type="region of interest" description="Disordered" evidence="3">
    <location>
        <begin position="1"/>
        <end position="36"/>
    </location>
</feature>
<feature type="coiled-coil region" evidence="2">
    <location>
        <begin position="519"/>
        <end position="553"/>
    </location>
</feature>
<comment type="caution">
    <text evidence="5">The sequence shown here is derived from an EMBL/GenBank/DDBJ whole genome shotgun (WGS) entry which is preliminary data.</text>
</comment>
<dbReference type="EMBL" id="PUIB01000032">
    <property type="protein sequence ID" value="PQO26311.1"/>
    <property type="molecule type" value="Genomic_DNA"/>
</dbReference>
<name>A0A2S8F2C0_9BACT</name>
<dbReference type="GO" id="GO:0060003">
    <property type="term" value="P:copper ion export"/>
    <property type="evidence" value="ECO:0007669"/>
    <property type="project" value="TreeGrafter"/>
</dbReference>
<keyword evidence="2" id="KW-0175">Coiled coil</keyword>
<gene>
    <name evidence="5" type="ORF">C5Y98_31195</name>
</gene>
<evidence type="ECO:0000259" key="4">
    <source>
        <dbReference type="SMART" id="SM00065"/>
    </source>
</evidence>
<dbReference type="Gene3D" id="2.40.30.170">
    <property type="match status" value="1"/>
</dbReference>
<dbReference type="Pfam" id="PF01590">
    <property type="entry name" value="GAF"/>
    <property type="match status" value="1"/>
</dbReference>